<accession>A0A6I8RW07</accession>
<feature type="region of interest" description="Disordered" evidence="12">
    <location>
        <begin position="647"/>
        <end position="672"/>
    </location>
</feature>
<organism evidence="15">
    <name type="scientific">Xenopus tropicalis</name>
    <name type="common">Western clawed frog</name>
    <name type="synonym">Silurana tropicalis</name>
    <dbReference type="NCBI Taxonomy" id="8364"/>
    <lineage>
        <taxon>Eukaryota</taxon>
        <taxon>Metazoa</taxon>
        <taxon>Chordata</taxon>
        <taxon>Craniata</taxon>
        <taxon>Vertebrata</taxon>
        <taxon>Euteleostomi</taxon>
        <taxon>Amphibia</taxon>
        <taxon>Batrachia</taxon>
        <taxon>Anura</taxon>
        <taxon>Pipoidea</taxon>
        <taxon>Pipidae</taxon>
        <taxon>Xenopodinae</taxon>
        <taxon>Xenopus</taxon>
        <taxon>Silurana</taxon>
    </lineage>
</organism>
<evidence type="ECO:0000256" key="13">
    <source>
        <dbReference type="SAM" id="Phobius"/>
    </source>
</evidence>
<evidence type="ECO:0000256" key="9">
    <source>
        <dbReference type="ARBA" id="ARBA00023157"/>
    </source>
</evidence>
<keyword evidence="8 13" id="KW-0472">Membrane</keyword>
<evidence type="ECO:0000256" key="5">
    <source>
        <dbReference type="ARBA" id="ARBA00022729"/>
    </source>
</evidence>
<dbReference type="Ensembl" id="ENSXETT00000067309">
    <property type="protein sequence ID" value="ENSXETP00000086900"/>
    <property type="gene ID" value="ENSXETG00000001252"/>
</dbReference>
<feature type="compositionally biased region" description="Basic and acidic residues" evidence="12">
    <location>
        <begin position="546"/>
        <end position="579"/>
    </location>
</feature>
<feature type="domain" description="Ig-like" evidence="14">
    <location>
        <begin position="117"/>
        <end position="221"/>
    </location>
</feature>
<keyword evidence="10" id="KW-0325">Glycoprotein</keyword>
<dbReference type="FunFam" id="2.60.40.10:FF:000103">
    <property type="entry name" value="Kirre like nephrin family adhesion molecule 3"/>
    <property type="match status" value="1"/>
</dbReference>
<dbReference type="InterPro" id="IPR013783">
    <property type="entry name" value="Ig-like_fold"/>
</dbReference>
<dbReference type="PANTHER" id="PTHR11640:SF51">
    <property type="entry name" value="KIN OF IRRE-LIKE PROTEIN 2"/>
    <property type="match status" value="1"/>
</dbReference>
<evidence type="ECO:0000256" key="1">
    <source>
        <dbReference type="ARBA" id="ARBA00004251"/>
    </source>
</evidence>
<feature type="transmembrane region" description="Helical" evidence="13">
    <location>
        <begin position="496"/>
        <end position="522"/>
    </location>
</feature>
<dbReference type="InterPro" id="IPR013098">
    <property type="entry name" value="Ig_I-set"/>
</dbReference>
<evidence type="ECO:0000256" key="2">
    <source>
        <dbReference type="ARBA" id="ARBA00008637"/>
    </source>
</evidence>
<dbReference type="FunFam" id="2.60.40.10:FF:000077">
    <property type="entry name" value="Kirre like nephrin family adhesion molecule 3"/>
    <property type="match status" value="1"/>
</dbReference>
<feature type="domain" description="Ig-like" evidence="14">
    <location>
        <begin position="312"/>
        <end position="392"/>
    </location>
</feature>
<dbReference type="Pfam" id="PF13927">
    <property type="entry name" value="Ig_3"/>
    <property type="match status" value="1"/>
</dbReference>
<dbReference type="Xenbase" id="XB-GENE-854070">
    <property type="gene designation" value="kirrel2"/>
</dbReference>
<evidence type="ECO:0000256" key="4">
    <source>
        <dbReference type="ARBA" id="ARBA00022692"/>
    </source>
</evidence>
<proteinExistence type="inferred from homology"/>
<feature type="domain" description="Ig-like" evidence="14">
    <location>
        <begin position="19"/>
        <end position="109"/>
    </location>
</feature>
<protein>
    <submittedName>
        <fullName evidence="15">Kirre like nephrin family adhesion molecule 2</fullName>
    </submittedName>
</protein>
<evidence type="ECO:0000256" key="7">
    <source>
        <dbReference type="ARBA" id="ARBA00022989"/>
    </source>
</evidence>
<dbReference type="GO" id="GO:0005886">
    <property type="term" value="C:plasma membrane"/>
    <property type="evidence" value="ECO:0007669"/>
    <property type="project" value="UniProtKB-SubCell"/>
</dbReference>
<evidence type="ECO:0000256" key="12">
    <source>
        <dbReference type="SAM" id="MobiDB-lite"/>
    </source>
</evidence>
<feature type="region of interest" description="Disordered" evidence="12">
    <location>
        <begin position="542"/>
        <end position="629"/>
    </location>
</feature>
<reference evidence="15" key="1">
    <citation type="journal article" date="2010" name="Science">
        <title>The genome of the Western clawed frog Xenopus tropicalis.</title>
        <authorList>
            <person name="Hellsten U."/>
            <person name="Harland R.M."/>
            <person name="Gilchrist M.J."/>
            <person name="Hendrix D."/>
            <person name="Jurka J."/>
            <person name="Kapitonov V."/>
            <person name="Ovcharenko I."/>
            <person name="Putnam N.H."/>
            <person name="Shu S."/>
            <person name="Taher L."/>
            <person name="Blitz I.L."/>
            <person name="Blumberg B."/>
            <person name="Dichmann D.S."/>
            <person name="Dubchak I."/>
            <person name="Amaya E."/>
            <person name="Detter J.C."/>
            <person name="Fletcher R."/>
            <person name="Gerhard D.S."/>
            <person name="Goodstein D."/>
            <person name="Graves T."/>
            <person name="Grigoriev I.V."/>
            <person name="Grimwood J."/>
            <person name="Kawashima T."/>
            <person name="Lindquist E."/>
            <person name="Lucas S.M."/>
            <person name="Mead P.E."/>
            <person name="Mitros T."/>
            <person name="Ogino H."/>
            <person name="Ohta Y."/>
            <person name="Poliakov A.V."/>
            <person name="Pollet N."/>
            <person name="Robert J."/>
            <person name="Salamov A."/>
            <person name="Sater A.K."/>
            <person name="Schmutz J."/>
            <person name="Terry A."/>
            <person name="Vize P.D."/>
            <person name="Warren W.C."/>
            <person name="Wells D."/>
            <person name="Wills A."/>
            <person name="Wilson R.K."/>
            <person name="Zimmerman L.B."/>
            <person name="Zorn A.M."/>
            <person name="Grainger R."/>
            <person name="Grammer T."/>
            <person name="Khokha M.K."/>
            <person name="Richardson P.M."/>
            <person name="Rokhsar D.S."/>
        </authorList>
    </citation>
    <scope>NUCLEOTIDE SEQUENCE [LARGE SCALE GENOMIC DNA]</scope>
    <source>
        <strain evidence="15">Nigerian</strain>
    </source>
</reference>
<dbReference type="SMART" id="SM00408">
    <property type="entry name" value="IGc2"/>
    <property type="match status" value="3"/>
</dbReference>
<dbReference type="InterPro" id="IPR036179">
    <property type="entry name" value="Ig-like_dom_sf"/>
</dbReference>
<evidence type="ECO:0000313" key="15">
    <source>
        <dbReference type="Ensembl" id="ENSXETP00000086900"/>
    </source>
</evidence>
<dbReference type="PROSITE" id="PS50835">
    <property type="entry name" value="IG_LIKE"/>
    <property type="match status" value="5"/>
</dbReference>
<feature type="compositionally biased region" description="Polar residues" evidence="12">
    <location>
        <begin position="656"/>
        <end position="669"/>
    </location>
</feature>
<name>A0A6I8RW07_XENTR</name>
<evidence type="ECO:0000256" key="10">
    <source>
        <dbReference type="ARBA" id="ARBA00023180"/>
    </source>
</evidence>
<feature type="region of interest" description="Disordered" evidence="12">
    <location>
        <begin position="690"/>
        <end position="733"/>
    </location>
</feature>
<evidence type="ECO:0000256" key="6">
    <source>
        <dbReference type="ARBA" id="ARBA00022737"/>
    </source>
</evidence>
<keyword evidence="9" id="KW-1015">Disulfide bond</keyword>
<feature type="domain" description="Ig-like" evidence="14">
    <location>
        <begin position="396"/>
        <end position="490"/>
    </location>
</feature>
<dbReference type="InterPro" id="IPR003598">
    <property type="entry name" value="Ig_sub2"/>
</dbReference>
<comment type="similarity">
    <text evidence="2">Belongs to the immunoglobulin superfamily.</text>
</comment>
<dbReference type="InParanoid" id="A0A6I8RW07"/>
<dbReference type="PANTHER" id="PTHR11640">
    <property type="entry name" value="NEPHRIN"/>
    <property type="match status" value="1"/>
</dbReference>
<dbReference type="InterPro" id="IPR007110">
    <property type="entry name" value="Ig-like_dom"/>
</dbReference>
<dbReference type="Pfam" id="PF13895">
    <property type="entry name" value="Ig_2"/>
    <property type="match status" value="1"/>
</dbReference>
<feature type="domain" description="Ig-like" evidence="14">
    <location>
        <begin position="228"/>
        <end position="307"/>
    </location>
</feature>
<comment type="subcellular location">
    <subcellularLocation>
        <location evidence="1">Cell membrane</location>
        <topology evidence="1">Single-pass type I membrane protein</topology>
    </subcellularLocation>
</comment>
<dbReference type="GeneTree" id="ENSGT00940000160603"/>
<dbReference type="Bgee" id="ENSXETG00000001252">
    <property type="expression patterns" value="Expressed in neurula embryo and 6 other cell types or tissues"/>
</dbReference>
<keyword evidence="11" id="KW-0393">Immunoglobulin domain</keyword>
<dbReference type="Pfam" id="PF07679">
    <property type="entry name" value="I-set"/>
    <property type="match status" value="2"/>
</dbReference>
<dbReference type="AlphaFoldDB" id="A0A6I8RW07"/>
<keyword evidence="5" id="KW-0732">Signal</keyword>
<dbReference type="CDD" id="cd05759">
    <property type="entry name" value="IgI_2_KIRREL3-like"/>
    <property type="match status" value="1"/>
</dbReference>
<sequence length="784" mass="84543">MALQTGIRGAIKCPLSPHPHTIGFGAHFSQQPSDKVIVAGKSVTLPCVVIGYRGVVQWTMDGLALGAERDLPGWSRYSVVGDPSLGEHNLHIEGVELSDDAIYECQATQAALRSQRARLTVLLPPGDPMIPGSPVANVLLNVPYNLTCLAPVAKPAAEITWYRDGKKLDSAVYTKELLSDGKSEGSASSLLITPSLADSGSSYTCRVRNEALPEGREKSVTLSVQYPPKVTLSVEPPTITEGGSVTFLCGAVSNPEVTGYRWAKGGVPLAVSGDKYTVEVDHTFFTAPVSCEVSNSVGASNVSTAVNVLFGPRLLTEPRPMTVDIGDDASFFCGWTGNPTPTQFWSKKGTGEVLSNGNTLLLTKVTREDAGIYVCKAIVPRMGSTEKEVTLTVRGPPIITSEMHYETTLGGKARMECLIESTPAPDRIVWAWDKQSLEDGSWGRFSVETEVTEVGAISVLVIDGAEQSDFLTEFNCSAINQYGEDSVIVSLRQQAALPLTLLLIAVGSGTLCIFVLVITSILCCRRPKKAVKDTQILAVDVSGSEPSERHPSDSEEDLKEPLHTDTESQRTSQTEHSDIPDEPQDPTNGYYKVRAHEDTRPTTITYPEFSSPPRPLYSTTSSLSPLCPTPSGPPKIYDYAHRYATTPRSGGHHMPQGSSSHLPQGTTHLPQGPMHLPQVPTHLPQAPTYLPQGPTHLPQGPTHLPQGPTHLPHGPSHLQQGLSHLPPGPSQHSAPYARAFCSYVRPDRFDSMDQGPALARLSYASLTTHSDFGRPSQQRMQTHV</sequence>
<dbReference type="InterPro" id="IPR051275">
    <property type="entry name" value="Cell_adhesion_signaling"/>
</dbReference>
<keyword evidence="4 13" id="KW-0812">Transmembrane</keyword>
<keyword evidence="3" id="KW-1003">Cell membrane</keyword>
<dbReference type="InterPro" id="IPR003599">
    <property type="entry name" value="Ig_sub"/>
</dbReference>
<evidence type="ECO:0000256" key="11">
    <source>
        <dbReference type="ARBA" id="ARBA00023319"/>
    </source>
</evidence>
<dbReference type="SUPFAM" id="SSF48726">
    <property type="entry name" value="Immunoglobulin"/>
    <property type="match status" value="5"/>
</dbReference>
<evidence type="ECO:0000259" key="14">
    <source>
        <dbReference type="PROSITE" id="PS50835"/>
    </source>
</evidence>
<reference evidence="15" key="2">
    <citation type="submission" date="2020-05" db="UniProtKB">
        <authorList>
            <consortium name="Ensembl"/>
        </authorList>
    </citation>
    <scope>IDENTIFICATION</scope>
</reference>
<feature type="compositionally biased region" description="Low complexity" evidence="12">
    <location>
        <begin position="616"/>
        <end position="626"/>
    </location>
</feature>
<gene>
    <name evidence="15" type="primary">kirrel2</name>
</gene>
<keyword evidence="7 13" id="KW-1133">Transmembrane helix</keyword>
<dbReference type="SMART" id="SM00409">
    <property type="entry name" value="IG"/>
    <property type="match status" value="5"/>
</dbReference>
<keyword evidence="6" id="KW-0677">Repeat</keyword>
<evidence type="ECO:0000256" key="3">
    <source>
        <dbReference type="ARBA" id="ARBA00022475"/>
    </source>
</evidence>
<dbReference type="Gene3D" id="2.60.40.10">
    <property type="entry name" value="Immunoglobulins"/>
    <property type="match status" value="5"/>
</dbReference>
<evidence type="ECO:0000256" key="8">
    <source>
        <dbReference type="ARBA" id="ARBA00023136"/>
    </source>
</evidence>